<feature type="transmembrane region" description="Helical" evidence="8">
    <location>
        <begin position="34"/>
        <end position="59"/>
    </location>
</feature>
<keyword evidence="5" id="KW-0067">ATP-binding</keyword>
<evidence type="ECO:0000256" key="5">
    <source>
        <dbReference type="ARBA" id="ARBA00022840"/>
    </source>
</evidence>
<keyword evidence="7 8" id="KW-0472">Membrane</keyword>
<dbReference type="SUPFAM" id="SSF90123">
    <property type="entry name" value="ABC transporter transmembrane region"/>
    <property type="match status" value="1"/>
</dbReference>
<comment type="subcellular location">
    <subcellularLocation>
        <location evidence="1">Cell membrane</location>
        <topology evidence="1">Multi-pass membrane protein</topology>
    </subcellularLocation>
</comment>
<dbReference type="KEGG" id="ctc:CTC_00915"/>
<evidence type="ECO:0000256" key="7">
    <source>
        <dbReference type="ARBA" id="ARBA00023136"/>
    </source>
</evidence>
<dbReference type="Pfam" id="PF00005">
    <property type="entry name" value="ABC_tran"/>
    <property type="match status" value="1"/>
</dbReference>
<evidence type="ECO:0000313" key="12">
    <source>
        <dbReference type="Proteomes" id="UP000001412"/>
    </source>
</evidence>
<dbReference type="Gene3D" id="3.40.50.300">
    <property type="entry name" value="P-loop containing nucleotide triphosphate hydrolases"/>
    <property type="match status" value="1"/>
</dbReference>
<evidence type="ECO:0000256" key="4">
    <source>
        <dbReference type="ARBA" id="ARBA00022741"/>
    </source>
</evidence>
<dbReference type="GO" id="GO:0005886">
    <property type="term" value="C:plasma membrane"/>
    <property type="evidence" value="ECO:0007669"/>
    <property type="project" value="UniProtKB-SubCell"/>
</dbReference>
<dbReference type="PANTHER" id="PTHR24221:SF397">
    <property type="entry name" value="ABC TRANSPORTER, ATP-BINDING TRANSMEMBRANE PROTEIN"/>
    <property type="match status" value="1"/>
</dbReference>
<gene>
    <name evidence="11" type="ordered locus">CTC_00915</name>
</gene>
<dbReference type="FunFam" id="3.40.50.300:FF:000287">
    <property type="entry name" value="Multidrug ABC transporter ATP-binding protein"/>
    <property type="match status" value="1"/>
</dbReference>
<protein>
    <submittedName>
        <fullName evidence="11">Transporter</fullName>
    </submittedName>
</protein>
<keyword evidence="3 8" id="KW-0812">Transmembrane</keyword>
<feature type="transmembrane region" description="Helical" evidence="8">
    <location>
        <begin position="71"/>
        <end position="93"/>
    </location>
</feature>
<dbReference type="InterPro" id="IPR039421">
    <property type="entry name" value="Type_1_exporter"/>
</dbReference>
<dbReference type="GO" id="GO:0034040">
    <property type="term" value="F:ATPase-coupled lipid transmembrane transporter activity"/>
    <property type="evidence" value="ECO:0007669"/>
    <property type="project" value="TreeGrafter"/>
</dbReference>
<dbReference type="GO" id="GO:0016887">
    <property type="term" value="F:ATP hydrolysis activity"/>
    <property type="evidence" value="ECO:0007669"/>
    <property type="project" value="InterPro"/>
</dbReference>
<dbReference type="Gene3D" id="1.20.1560.10">
    <property type="entry name" value="ABC transporter type 1, transmembrane domain"/>
    <property type="match status" value="1"/>
</dbReference>
<dbReference type="PANTHER" id="PTHR24221">
    <property type="entry name" value="ATP-BINDING CASSETTE SUB-FAMILY B"/>
    <property type="match status" value="1"/>
</dbReference>
<keyword evidence="2" id="KW-0813">Transport</keyword>
<feature type="transmembrane region" description="Helical" evidence="8">
    <location>
        <begin position="173"/>
        <end position="190"/>
    </location>
</feature>
<dbReference type="GO" id="GO:0140359">
    <property type="term" value="F:ABC-type transporter activity"/>
    <property type="evidence" value="ECO:0007669"/>
    <property type="project" value="InterPro"/>
</dbReference>
<dbReference type="InterPro" id="IPR036640">
    <property type="entry name" value="ABC1_TM_sf"/>
</dbReference>
<dbReference type="InterPro" id="IPR003439">
    <property type="entry name" value="ABC_transporter-like_ATP-bd"/>
</dbReference>
<accession>Q896T3</accession>
<dbReference type="HOGENOM" id="CLU_000604_84_9_9"/>
<dbReference type="AlphaFoldDB" id="Q896T3"/>
<keyword evidence="12" id="KW-1185">Reference proteome</keyword>
<dbReference type="STRING" id="212717.CTC_00915"/>
<evidence type="ECO:0000256" key="1">
    <source>
        <dbReference type="ARBA" id="ARBA00004651"/>
    </source>
</evidence>
<dbReference type="InterPro" id="IPR027417">
    <property type="entry name" value="P-loop_NTPase"/>
</dbReference>
<dbReference type="PROSITE" id="PS50929">
    <property type="entry name" value="ABC_TM1F"/>
    <property type="match status" value="1"/>
</dbReference>
<name>Q896T3_CLOTE</name>
<feature type="transmembrane region" description="Helical" evidence="8">
    <location>
        <begin position="287"/>
        <end position="306"/>
    </location>
</feature>
<evidence type="ECO:0000256" key="8">
    <source>
        <dbReference type="SAM" id="Phobius"/>
    </source>
</evidence>
<dbReference type="SUPFAM" id="SSF52540">
    <property type="entry name" value="P-loop containing nucleoside triphosphate hydrolases"/>
    <property type="match status" value="1"/>
</dbReference>
<dbReference type="InterPro" id="IPR003593">
    <property type="entry name" value="AAA+_ATPase"/>
</dbReference>
<evidence type="ECO:0000256" key="6">
    <source>
        <dbReference type="ARBA" id="ARBA00022989"/>
    </source>
</evidence>
<dbReference type="GO" id="GO:0005524">
    <property type="term" value="F:ATP binding"/>
    <property type="evidence" value="ECO:0007669"/>
    <property type="project" value="UniProtKB-KW"/>
</dbReference>
<evidence type="ECO:0000313" key="11">
    <source>
        <dbReference type="EMBL" id="AAO35507.1"/>
    </source>
</evidence>
<evidence type="ECO:0000256" key="2">
    <source>
        <dbReference type="ARBA" id="ARBA00022448"/>
    </source>
</evidence>
<dbReference type="SMART" id="SM00382">
    <property type="entry name" value="AAA"/>
    <property type="match status" value="1"/>
</dbReference>
<feature type="domain" description="ABC transmembrane type-1" evidence="10">
    <location>
        <begin position="34"/>
        <end position="312"/>
    </location>
</feature>
<sequence length="588" mass="66795">MKLQKHHKWQGGCNMVGDIKILLGEHSKKLRKPIILLTIDSLFNMFFYSMLYFVLLDLINSQLSFDKIKNYTIAMIIAFVFRVIVNAIGYTGIQAKGARGIQSMRISLGDHIRNINLGFFNKNSIGSLSNIMTNDLQDFEKIITHNTSDLIKTVILSSYLLIITFFIDIQLATIQLIFVIVAIPIILMGGKRVGTIGREKKKVMNEVISRMVEYLSGIQVFKAHNLAGEKFKRLEKSFRDLKRESIRTEISIVPFVLIFQVIVDISFPILLLIATMKFGMTSIDRKAFLTFIIINMALTNVLRAFGAQYGTFRYMKLASQKLISTYNHPEMSYKYEEAKFENHDIQFDNVSFQYEEGENTINSLSFKAKEGTMTALVGPSGSGKTTVTSLIARFWDVNSGTIKIGRQDIKNIKPDSLLKHISMVFQDVYLLNDTIYNNIKLGNPEATKEQVIKAAKVANCHEFIDKLENKYDTMVGEGGSTLSGGEKQRISIARAILKDAHIVLLDEATASLDADNELEIRKAIKKLTENKTVIVIAHRLNTIKDADQIIVLNEGYIEEKGSHKELIENKKRYYNMYNEMEKAQNWAI</sequence>
<dbReference type="EMBL" id="AE015927">
    <property type="protein sequence ID" value="AAO35507.1"/>
    <property type="molecule type" value="Genomic_DNA"/>
</dbReference>
<dbReference type="Pfam" id="PF00664">
    <property type="entry name" value="ABC_membrane"/>
    <property type="match status" value="1"/>
</dbReference>
<dbReference type="FunFam" id="1.20.1560.10:FF:000248">
    <property type="entry name" value="ABC transporter ATP-binding protein"/>
    <property type="match status" value="1"/>
</dbReference>
<organism evidence="11 12">
    <name type="scientific">Clostridium tetani (strain Massachusetts / E88)</name>
    <dbReference type="NCBI Taxonomy" id="212717"/>
    <lineage>
        <taxon>Bacteria</taxon>
        <taxon>Bacillati</taxon>
        <taxon>Bacillota</taxon>
        <taxon>Clostridia</taxon>
        <taxon>Eubacteriales</taxon>
        <taxon>Clostridiaceae</taxon>
        <taxon>Clostridium</taxon>
    </lineage>
</organism>
<reference evidence="11 12" key="1">
    <citation type="journal article" date="2003" name="Proc. Natl. Acad. Sci. U.S.A.">
        <title>The genome sequence of Clostridium tetani, the causative agent of tetanus disease.</title>
        <authorList>
            <person name="Brueggemann H."/>
            <person name="Baumer S."/>
            <person name="Fricke W.F."/>
            <person name="Wiezer A."/>
            <person name="Liesegang H."/>
            <person name="Decker I."/>
            <person name="Herzberg C."/>
            <person name="Martinez-Arias R."/>
            <person name="Merkl R."/>
            <person name="Henne A."/>
            <person name="Gottschalk G."/>
        </authorList>
    </citation>
    <scope>NUCLEOTIDE SEQUENCE [LARGE SCALE GENOMIC DNA]</scope>
    <source>
        <strain evidence="12">Massachusetts / E88</strain>
    </source>
</reference>
<feature type="transmembrane region" description="Helical" evidence="8">
    <location>
        <begin position="150"/>
        <end position="167"/>
    </location>
</feature>
<feature type="transmembrane region" description="Helical" evidence="8">
    <location>
        <begin position="252"/>
        <end position="275"/>
    </location>
</feature>
<dbReference type="Proteomes" id="UP000001412">
    <property type="component" value="Chromosome"/>
</dbReference>
<dbReference type="InterPro" id="IPR017871">
    <property type="entry name" value="ABC_transporter-like_CS"/>
</dbReference>
<dbReference type="PROSITE" id="PS50893">
    <property type="entry name" value="ABC_TRANSPORTER_2"/>
    <property type="match status" value="1"/>
</dbReference>
<dbReference type="InterPro" id="IPR011527">
    <property type="entry name" value="ABC1_TM_dom"/>
</dbReference>
<proteinExistence type="predicted"/>
<evidence type="ECO:0000256" key="3">
    <source>
        <dbReference type="ARBA" id="ARBA00022692"/>
    </source>
</evidence>
<evidence type="ECO:0000259" key="10">
    <source>
        <dbReference type="PROSITE" id="PS50929"/>
    </source>
</evidence>
<evidence type="ECO:0000259" key="9">
    <source>
        <dbReference type="PROSITE" id="PS50893"/>
    </source>
</evidence>
<dbReference type="PROSITE" id="PS00211">
    <property type="entry name" value="ABC_TRANSPORTER_1"/>
    <property type="match status" value="1"/>
</dbReference>
<keyword evidence="4" id="KW-0547">Nucleotide-binding</keyword>
<dbReference type="CDD" id="cd07346">
    <property type="entry name" value="ABC_6TM_exporters"/>
    <property type="match status" value="1"/>
</dbReference>
<feature type="domain" description="ABC transporter" evidence="9">
    <location>
        <begin position="345"/>
        <end position="579"/>
    </location>
</feature>
<keyword evidence="6 8" id="KW-1133">Transmembrane helix</keyword>